<evidence type="ECO:0000256" key="5">
    <source>
        <dbReference type="ARBA" id="ARBA00023273"/>
    </source>
</evidence>
<dbReference type="Proteomes" id="UP000663824">
    <property type="component" value="Unassembled WGS sequence"/>
</dbReference>
<name>A0A815RY98_9BILA</name>
<reference evidence="7" key="1">
    <citation type="submission" date="2021-02" db="EMBL/GenBank/DDBJ databases">
        <authorList>
            <person name="Nowell W R."/>
        </authorList>
    </citation>
    <scope>NUCLEOTIDE SEQUENCE</scope>
</reference>
<evidence type="ECO:0000313" key="7">
    <source>
        <dbReference type="EMBL" id="CAF1483032.1"/>
    </source>
</evidence>
<evidence type="ECO:0000256" key="3">
    <source>
        <dbReference type="ARBA" id="ARBA00022490"/>
    </source>
</evidence>
<dbReference type="GO" id="GO:0035082">
    <property type="term" value="P:axoneme assembly"/>
    <property type="evidence" value="ECO:0007669"/>
    <property type="project" value="InterPro"/>
</dbReference>
<dbReference type="EMBL" id="CAJNOV010001747">
    <property type="protein sequence ID" value="CAF1077233.1"/>
    <property type="molecule type" value="Genomic_DNA"/>
</dbReference>
<evidence type="ECO:0000313" key="8">
    <source>
        <dbReference type="EMBL" id="CAF2089701.1"/>
    </source>
</evidence>
<dbReference type="EMBL" id="CAJNRE010010315">
    <property type="protein sequence ID" value="CAF2089701.1"/>
    <property type="molecule type" value="Genomic_DNA"/>
</dbReference>
<evidence type="ECO:0000313" key="9">
    <source>
        <dbReference type="Proteomes" id="UP000663834"/>
    </source>
</evidence>
<sequence length="176" mass="20595">MEYFTSRPVAKYVEVGPNGSIIFASPTVPSFIESAFIKPCYPIRSTRSIYDEYRTFDRPFRFENQSKDRKFDSIIDKYSFSARSHDYNTFSPEEFYRTSNQEYGAYPPMIHSLPPIYRPLRHTFTNMLKTGQEHHHLRNFNMGTNSLPSIWAPRGALPISVGRGSYVRRSMRPVFK</sequence>
<evidence type="ECO:0000313" key="6">
    <source>
        <dbReference type="EMBL" id="CAF1077233.1"/>
    </source>
</evidence>
<accession>A0A815RY98</accession>
<comment type="caution">
    <text evidence="7">The sequence shown here is derived from an EMBL/GenBank/DDBJ whole genome shotgun (WGS) entry which is preliminary data.</text>
</comment>
<dbReference type="Proteomes" id="UP000663855">
    <property type="component" value="Unassembled WGS sequence"/>
</dbReference>
<dbReference type="GO" id="GO:0005879">
    <property type="term" value="C:axonemal microtubule"/>
    <property type="evidence" value="ECO:0007669"/>
    <property type="project" value="InterPro"/>
</dbReference>
<organism evidence="7 9">
    <name type="scientific">Rotaria magnacalcarata</name>
    <dbReference type="NCBI Taxonomy" id="392030"/>
    <lineage>
        <taxon>Eukaryota</taxon>
        <taxon>Metazoa</taxon>
        <taxon>Spiralia</taxon>
        <taxon>Gnathifera</taxon>
        <taxon>Rotifera</taxon>
        <taxon>Eurotatoria</taxon>
        <taxon>Bdelloidea</taxon>
        <taxon>Philodinida</taxon>
        <taxon>Philodinidae</taxon>
        <taxon>Rotaria</taxon>
    </lineage>
</organism>
<comment type="subcellular location">
    <subcellularLocation>
        <location evidence="1">Cell projection</location>
        <location evidence="1">Cilium</location>
    </subcellularLocation>
    <subcellularLocation>
        <location evidence="2">Cytoplasm</location>
        <location evidence="2">Cytoskeleton</location>
    </subcellularLocation>
</comment>
<proteinExistence type="predicted"/>
<keyword evidence="3" id="KW-0963">Cytoplasm</keyword>
<keyword evidence="4" id="KW-0206">Cytoskeleton</keyword>
<dbReference type="EMBL" id="CAJNOW010006396">
    <property type="protein sequence ID" value="CAF1483032.1"/>
    <property type="molecule type" value="Genomic_DNA"/>
</dbReference>
<evidence type="ECO:0000256" key="4">
    <source>
        <dbReference type="ARBA" id="ARBA00023212"/>
    </source>
</evidence>
<dbReference type="OrthoDB" id="546383at2759"/>
<evidence type="ECO:0000256" key="2">
    <source>
        <dbReference type="ARBA" id="ARBA00004245"/>
    </source>
</evidence>
<gene>
    <name evidence="6" type="ORF">CJN711_LOCUS6021</name>
    <name evidence="7" type="ORF">KQP761_LOCUS13675</name>
    <name evidence="8" type="ORF">MBJ925_LOCUS20123</name>
</gene>
<dbReference type="Proteomes" id="UP000663834">
    <property type="component" value="Unassembled WGS sequence"/>
</dbReference>
<dbReference type="InterPro" id="IPR026507">
    <property type="entry name" value="PIRC1/2"/>
</dbReference>
<evidence type="ECO:0000256" key="1">
    <source>
        <dbReference type="ARBA" id="ARBA00004138"/>
    </source>
</evidence>
<keyword evidence="5" id="KW-0966">Cell projection</keyword>
<dbReference type="AlphaFoldDB" id="A0A815RY98"/>
<dbReference type="Pfam" id="PF14892">
    <property type="entry name" value="PIRC1_2"/>
    <property type="match status" value="1"/>
</dbReference>
<protein>
    <submittedName>
        <fullName evidence="7">Uncharacterized protein</fullName>
    </submittedName>
</protein>